<evidence type="ECO:0000313" key="1">
    <source>
        <dbReference type="EMBL" id="SVA97865.1"/>
    </source>
</evidence>
<gene>
    <name evidence="1" type="ORF">METZ01_LOCUS150719</name>
</gene>
<sequence>MKGFLGLVWALDLFHGGFGFLVPIGWVTQRPPTKYLVGNGAILYLMDALLKEGLRLRL</sequence>
<organism evidence="1">
    <name type="scientific">marine metagenome</name>
    <dbReference type="NCBI Taxonomy" id="408172"/>
    <lineage>
        <taxon>unclassified sequences</taxon>
        <taxon>metagenomes</taxon>
        <taxon>ecological metagenomes</taxon>
    </lineage>
</organism>
<reference evidence="1" key="1">
    <citation type="submission" date="2018-05" db="EMBL/GenBank/DDBJ databases">
        <authorList>
            <person name="Lanie J.A."/>
            <person name="Ng W.-L."/>
            <person name="Kazmierczak K.M."/>
            <person name="Andrzejewski T.M."/>
            <person name="Davidsen T.M."/>
            <person name="Wayne K.J."/>
            <person name="Tettelin H."/>
            <person name="Glass J.I."/>
            <person name="Rusch D."/>
            <person name="Podicherti R."/>
            <person name="Tsui H.-C.T."/>
            <person name="Winkler M.E."/>
        </authorList>
    </citation>
    <scope>NUCLEOTIDE SEQUENCE</scope>
</reference>
<protein>
    <submittedName>
        <fullName evidence="1">Uncharacterized protein</fullName>
    </submittedName>
</protein>
<accession>A0A382A8K0</accession>
<name>A0A382A8K0_9ZZZZ</name>
<dbReference type="AlphaFoldDB" id="A0A382A8K0"/>
<proteinExistence type="predicted"/>
<dbReference type="EMBL" id="UINC01024376">
    <property type="protein sequence ID" value="SVA97865.1"/>
    <property type="molecule type" value="Genomic_DNA"/>
</dbReference>